<dbReference type="EMBL" id="BKCJ010510781">
    <property type="protein sequence ID" value="GFA90243.1"/>
    <property type="molecule type" value="Genomic_DNA"/>
</dbReference>
<name>A0A699KIN2_TANCI</name>
<dbReference type="GO" id="GO:0003964">
    <property type="term" value="F:RNA-directed DNA polymerase activity"/>
    <property type="evidence" value="ECO:0007669"/>
    <property type="project" value="UniProtKB-KW"/>
</dbReference>
<evidence type="ECO:0000256" key="1">
    <source>
        <dbReference type="SAM" id="MobiDB-lite"/>
    </source>
</evidence>
<sequence length="391" mass="45418">MWLWIEFDTNEACLKLQSNKEMSWYFTLLKHLHHSFILDERVAWIKIGGLPLNAWTPKAFKKIADSWVNDNCKVVVLGKTYNAYVKEFAGWAPDIKATDTTSRSNLEMDISDKHEDNLNDNGLLEKEEREIPNSNVNEEEEYVKNTQWTDGDANSRKNQDNFLTDHLYSPKVNTKAQNEDLNSISKPPGVNKCKAIAKLYNKHKVSFLGIQETHSTNLDPFKVKCTWNFSGHVLDCHISDHRPILLSYVSADFGSIPFKFCNSWLLDKNLHSTISDFWGNYALTYYANPILSFKNKIKALKIVIKEWSLNRKDSRTREKEDLNKKIKDFDAAIATRYADLSVDAQRSFWIDSLRTIELKENMVFSEKAKIKWGIEADENSKFFHAIFNQKR</sequence>
<accession>A0A699KIN2</accession>
<feature type="region of interest" description="Disordered" evidence="1">
    <location>
        <begin position="139"/>
        <end position="160"/>
    </location>
</feature>
<gene>
    <name evidence="2" type="ORF">Tci_662215</name>
</gene>
<keyword evidence="2" id="KW-0808">Transferase</keyword>
<reference evidence="2" key="1">
    <citation type="journal article" date="2019" name="Sci. Rep.">
        <title>Draft genome of Tanacetum cinerariifolium, the natural source of mosquito coil.</title>
        <authorList>
            <person name="Yamashiro T."/>
            <person name="Shiraishi A."/>
            <person name="Satake H."/>
            <person name="Nakayama K."/>
        </authorList>
    </citation>
    <scope>NUCLEOTIDE SEQUENCE</scope>
</reference>
<evidence type="ECO:0000313" key="2">
    <source>
        <dbReference type="EMBL" id="GFA90243.1"/>
    </source>
</evidence>
<feature type="non-terminal residue" evidence="2">
    <location>
        <position position="391"/>
    </location>
</feature>
<keyword evidence="2" id="KW-0695">RNA-directed DNA polymerase</keyword>
<organism evidence="2">
    <name type="scientific">Tanacetum cinerariifolium</name>
    <name type="common">Dalmatian daisy</name>
    <name type="synonym">Chrysanthemum cinerariifolium</name>
    <dbReference type="NCBI Taxonomy" id="118510"/>
    <lineage>
        <taxon>Eukaryota</taxon>
        <taxon>Viridiplantae</taxon>
        <taxon>Streptophyta</taxon>
        <taxon>Embryophyta</taxon>
        <taxon>Tracheophyta</taxon>
        <taxon>Spermatophyta</taxon>
        <taxon>Magnoliopsida</taxon>
        <taxon>eudicotyledons</taxon>
        <taxon>Gunneridae</taxon>
        <taxon>Pentapetalae</taxon>
        <taxon>asterids</taxon>
        <taxon>campanulids</taxon>
        <taxon>Asterales</taxon>
        <taxon>Asteraceae</taxon>
        <taxon>Asteroideae</taxon>
        <taxon>Anthemideae</taxon>
        <taxon>Anthemidinae</taxon>
        <taxon>Tanacetum</taxon>
    </lineage>
</organism>
<protein>
    <submittedName>
        <fullName evidence="2">RNA-directed DNA polymerase, eukaryota, reverse transcriptase zinc-binding domain protein</fullName>
    </submittedName>
</protein>
<proteinExistence type="predicted"/>
<dbReference type="AlphaFoldDB" id="A0A699KIN2"/>
<keyword evidence="2" id="KW-0548">Nucleotidyltransferase</keyword>
<comment type="caution">
    <text evidence="2">The sequence shown here is derived from an EMBL/GenBank/DDBJ whole genome shotgun (WGS) entry which is preliminary data.</text>
</comment>